<keyword evidence="3" id="KW-1185">Reference proteome</keyword>
<dbReference type="Proteomes" id="UP001205740">
    <property type="component" value="Unassembled WGS sequence"/>
</dbReference>
<organism evidence="2 3">
    <name type="scientific">Williamsia serinedens</name>
    <dbReference type="NCBI Taxonomy" id="391736"/>
    <lineage>
        <taxon>Bacteria</taxon>
        <taxon>Bacillati</taxon>
        <taxon>Actinomycetota</taxon>
        <taxon>Actinomycetes</taxon>
        <taxon>Mycobacteriales</taxon>
        <taxon>Nocardiaceae</taxon>
        <taxon>Williamsia</taxon>
    </lineage>
</organism>
<dbReference type="InterPro" id="IPR003615">
    <property type="entry name" value="HNH_nuc"/>
</dbReference>
<evidence type="ECO:0000256" key="1">
    <source>
        <dbReference type="SAM" id="MobiDB-lite"/>
    </source>
</evidence>
<dbReference type="Gene3D" id="1.10.30.50">
    <property type="match status" value="1"/>
</dbReference>
<comment type="caution">
    <text evidence="2">The sequence shown here is derived from an EMBL/GenBank/DDBJ whole genome shotgun (WGS) entry which is preliminary data.</text>
</comment>
<proteinExistence type="predicted"/>
<dbReference type="CDD" id="cd00085">
    <property type="entry name" value="HNHc"/>
    <property type="match status" value="1"/>
</dbReference>
<name>A0ABT1H2C5_9NOCA</name>
<evidence type="ECO:0000313" key="3">
    <source>
        <dbReference type="Proteomes" id="UP001205740"/>
    </source>
</evidence>
<evidence type="ECO:0008006" key="4">
    <source>
        <dbReference type="Google" id="ProtNLM"/>
    </source>
</evidence>
<dbReference type="EMBL" id="JAMTCG010000004">
    <property type="protein sequence ID" value="MCP2161389.1"/>
    <property type="molecule type" value="Genomic_DNA"/>
</dbReference>
<accession>A0ABT1H2C5</accession>
<sequence>MPYCDAPIAEIDHAHPHADGGSTDSVNGNGLCRNHNRQKENPGWAVTTAIDVGGTHEALIRTPTGHEHRSRALASPGENGSAEVRPDEFDRVDTAA</sequence>
<feature type="compositionally biased region" description="Basic and acidic residues" evidence="1">
    <location>
        <begin position="84"/>
        <end position="96"/>
    </location>
</feature>
<evidence type="ECO:0000313" key="2">
    <source>
        <dbReference type="EMBL" id="MCP2161389.1"/>
    </source>
</evidence>
<feature type="region of interest" description="Disordered" evidence="1">
    <location>
        <begin position="61"/>
        <end position="96"/>
    </location>
</feature>
<reference evidence="2 3" key="1">
    <citation type="submission" date="2022-06" db="EMBL/GenBank/DDBJ databases">
        <title>Genomic Encyclopedia of Archaeal and Bacterial Type Strains, Phase II (KMG-II): from individual species to whole genera.</title>
        <authorList>
            <person name="Goeker M."/>
        </authorList>
    </citation>
    <scope>NUCLEOTIDE SEQUENCE [LARGE SCALE GENOMIC DNA]</scope>
    <source>
        <strain evidence="2 3">DSM 45037</strain>
    </source>
</reference>
<feature type="region of interest" description="Disordered" evidence="1">
    <location>
        <begin position="1"/>
        <end position="40"/>
    </location>
</feature>
<protein>
    <recommendedName>
        <fullName evidence="4">HNH endonuclease</fullName>
    </recommendedName>
</protein>
<dbReference type="RefSeq" id="WP_253654949.1">
    <property type="nucleotide sequence ID" value="NZ_BAAAOE010000002.1"/>
</dbReference>
<gene>
    <name evidence="2" type="ORF">LX12_002584</name>
</gene>